<dbReference type="RefSeq" id="WP_045163395.1">
    <property type="nucleotide sequence ID" value="NZ_JYHV01000033.1"/>
</dbReference>
<evidence type="ECO:0000313" key="3">
    <source>
        <dbReference type="EMBL" id="KJH80230.1"/>
    </source>
</evidence>
<dbReference type="PATRIC" id="fig|316.101.peg.196"/>
<dbReference type="InterPro" id="IPR038673">
    <property type="entry name" value="OprB_sf"/>
</dbReference>
<accession>A0A0D9AGS8</accession>
<feature type="chain" id="PRO_5007227947" evidence="2">
    <location>
        <begin position="23"/>
        <end position="422"/>
    </location>
</feature>
<dbReference type="Pfam" id="PF04966">
    <property type="entry name" value="OprB"/>
    <property type="match status" value="1"/>
</dbReference>
<dbReference type="PANTHER" id="PTHR37944:SF1">
    <property type="entry name" value="PORIN B"/>
    <property type="match status" value="1"/>
</dbReference>
<feature type="signal peptide" evidence="2">
    <location>
        <begin position="1"/>
        <end position="22"/>
    </location>
</feature>
<evidence type="ECO:0000313" key="4">
    <source>
        <dbReference type="Proteomes" id="UP000032487"/>
    </source>
</evidence>
<sequence>MTISLRCGSGFLAACLLTSVQAAEYSPDQFLFGDWNGTRTRLHEAGVDLQITYVHELARNTQGGDDHTSTYSDQIMFDAALDLDKLLGWSGAGLRFTMTNRNGENLNAEADLGVLLQPQEIYGYGSATRLVQLYYQQALLDDRLLIKLGRLPMSGEIYPFACPFQNLGFCGTVPGYITPNWYTWPISQWGATVRYQLDEEWSLQTAIYQVNPRFTERSQRLNFGSPSGTTGYHAVAELGWTPTLAGQPGAYRLGLWRNTGDFEDVYRDAAGRPMALSGAPAAEHDKATGGYLMAEQQVWQSSTVGERRLKLFANFIQSDPDVTYIERIWQVGGTLSAPFASRPNDELGLGLGRLEINDDARKRLSEEGQPVPDVEYPAELYYRVALTPAVSLTPNIQYFHRPGGFDDDKDVVVFGLKTLISF</sequence>
<dbReference type="PANTHER" id="PTHR37944">
    <property type="entry name" value="PORIN B"/>
    <property type="match status" value="1"/>
</dbReference>
<comment type="similarity">
    <text evidence="1 2">Belongs to the OprB family.</text>
</comment>
<dbReference type="AlphaFoldDB" id="A0A0D9AGS8"/>
<dbReference type="GO" id="GO:0015288">
    <property type="term" value="F:porin activity"/>
    <property type="evidence" value="ECO:0007669"/>
    <property type="project" value="InterPro"/>
</dbReference>
<keyword evidence="2" id="KW-0732">Signal</keyword>
<evidence type="ECO:0000256" key="2">
    <source>
        <dbReference type="RuleBase" id="RU363072"/>
    </source>
</evidence>
<protein>
    <submittedName>
        <fullName evidence="3">Porin</fullName>
    </submittedName>
</protein>
<evidence type="ECO:0000256" key="1">
    <source>
        <dbReference type="ARBA" id="ARBA00008769"/>
    </source>
</evidence>
<dbReference type="OrthoDB" id="545475at2"/>
<proteinExistence type="inferred from homology"/>
<gene>
    <name evidence="3" type="ORF">UF78_16980</name>
</gene>
<dbReference type="Gene3D" id="2.40.160.180">
    <property type="entry name" value="Carbohydrate-selective porin OprB"/>
    <property type="match status" value="1"/>
</dbReference>
<dbReference type="EMBL" id="JYHV01000033">
    <property type="protein sequence ID" value="KJH80230.1"/>
    <property type="molecule type" value="Genomic_DNA"/>
</dbReference>
<dbReference type="GO" id="GO:0008643">
    <property type="term" value="P:carbohydrate transport"/>
    <property type="evidence" value="ECO:0007669"/>
    <property type="project" value="InterPro"/>
</dbReference>
<reference evidence="3 4" key="1">
    <citation type="submission" date="2015-02" db="EMBL/GenBank/DDBJ databases">
        <title>Draft genome sequence of Pseudomonas stutzeri NT0128 isolated from wheat (Triticum turgidum) rhizosphere.</title>
        <authorList>
            <person name="Tovi N."/>
            <person name="Frenk S."/>
            <person name="Hadar Y."/>
            <person name="Minz D."/>
        </authorList>
    </citation>
    <scope>NUCLEOTIDE SEQUENCE [LARGE SCALE GENOMIC DNA]</scope>
    <source>
        <strain evidence="3 4">NT0128</strain>
    </source>
</reference>
<organism evidence="3 4">
    <name type="scientific">Stutzerimonas stutzeri</name>
    <name type="common">Pseudomonas stutzeri</name>
    <dbReference type="NCBI Taxonomy" id="316"/>
    <lineage>
        <taxon>Bacteria</taxon>
        <taxon>Pseudomonadati</taxon>
        <taxon>Pseudomonadota</taxon>
        <taxon>Gammaproteobacteria</taxon>
        <taxon>Pseudomonadales</taxon>
        <taxon>Pseudomonadaceae</taxon>
        <taxon>Stutzerimonas</taxon>
    </lineage>
</organism>
<dbReference type="InterPro" id="IPR007049">
    <property type="entry name" value="Carb-sel_porin_OprB"/>
</dbReference>
<dbReference type="InterPro" id="IPR052932">
    <property type="entry name" value="OprB_Porin"/>
</dbReference>
<comment type="caution">
    <text evidence="3">The sequence shown here is derived from an EMBL/GenBank/DDBJ whole genome shotgun (WGS) entry which is preliminary data.</text>
</comment>
<name>A0A0D9AGS8_STUST</name>
<dbReference type="Proteomes" id="UP000032487">
    <property type="component" value="Unassembled WGS sequence"/>
</dbReference>
<dbReference type="GO" id="GO:0016020">
    <property type="term" value="C:membrane"/>
    <property type="evidence" value="ECO:0007669"/>
    <property type="project" value="InterPro"/>
</dbReference>